<dbReference type="GO" id="GO:0022857">
    <property type="term" value="F:transmembrane transporter activity"/>
    <property type="evidence" value="ECO:0007669"/>
    <property type="project" value="TreeGrafter"/>
</dbReference>
<dbReference type="Gene3D" id="3.40.50.300">
    <property type="entry name" value="P-loop containing nucleotide triphosphate hydrolases"/>
    <property type="match status" value="1"/>
</dbReference>
<dbReference type="InterPro" id="IPR003439">
    <property type="entry name" value="ABC_transporter-like_ATP-bd"/>
</dbReference>
<comment type="similarity">
    <text evidence="1">Belongs to the ABC transporter superfamily.</text>
</comment>
<comment type="caution">
    <text evidence="6">The sequence shown here is derived from an EMBL/GenBank/DDBJ whole genome shotgun (WGS) entry which is preliminary data.</text>
</comment>
<dbReference type="GO" id="GO:0005524">
    <property type="term" value="F:ATP binding"/>
    <property type="evidence" value="ECO:0007669"/>
    <property type="project" value="UniProtKB-KW"/>
</dbReference>
<dbReference type="InterPro" id="IPR017911">
    <property type="entry name" value="MacB-like_ATP-bd"/>
</dbReference>
<dbReference type="PROSITE" id="PS00211">
    <property type="entry name" value="ABC_TRANSPORTER_1"/>
    <property type="match status" value="1"/>
</dbReference>
<dbReference type="FunFam" id="3.40.50.300:FF:000056">
    <property type="entry name" value="Cell division ATP-binding protein FtsE"/>
    <property type="match status" value="1"/>
</dbReference>
<dbReference type="Pfam" id="PF00005">
    <property type="entry name" value="ABC_tran"/>
    <property type="match status" value="1"/>
</dbReference>
<evidence type="ECO:0000259" key="5">
    <source>
        <dbReference type="PROSITE" id="PS50893"/>
    </source>
</evidence>
<keyword evidence="2" id="KW-0813">Transport</keyword>
<dbReference type="GO" id="GO:0005886">
    <property type="term" value="C:plasma membrane"/>
    <property type="evidence" value="ECO:0007669"/>
    <property type="project" value="UniProtKB-ARBA"/>
</dbReference>
<gene>
    <name evidence="6" type="ORF">H9980_09455</name>
</gene>
<proteinExistence type="inferred from homology"/>
<dbReference type="PANTHER" id="PTHR24220">
    <property type="entry name" value="IMPORT ATP-BINDING PROTEIN"/>
    <property type="match status" value="1"/>
</dbReference>
<evidence type="ECO:0000256" key="2">
    <source>
        <dbReference type="ARBA" id="ARBA00022448"/>
    </source>
</evidence>
<dbReference type="InterPro" id="IPR003593">
    <property type="entry name" value="AAA+_ATPase"/>
</dbReference>
<reference evidence="6" key="1">
    <citation type="journal article" date="2021" name="PeerJ">
        <title>Extensive microbial diversity within the chicken gut microbiome revealed by metagenomics and culture.</title>
        <authorList>
            <person name="Gilroy R."/>
            <person name="Ravi A."/>
            <person name="Getino M."/>
            <person name="Pursley I."/>
            <person name="Horton D.L."/>
            <person name="Alikhan N.F."/>
            <person name="Baker D."/>
            <person name="Gharbi K."/>
            <person name="Hall N."/>
            <person name="Watson M."/>
            <person name="Adriaenssens E.M."/>
            <person name="Foster-Nyarko E."/>
            <person name="Jarju S."/>
            <person name="Secka A."/>
            <person name="Antonio M."/>
            <person name="Oren A."/>
            <person name="Chaudhuri R.R."/>
            <person name="La Ragione R."/>
            <person name="Hildebrand F."/>
            <person name="Pallen M.J."/>
        </authorList>
    </citation>
    <scope>NUCLEOTIDE SEQUENCE</scope>
    <source>
        <strain evidence="6">ChiGjej1B1-14440</strain>
    </source>
</reference>
<feature type="domain" description="ABC transporter" evidence="5">
    <location>
        <begin position="4"/>
        <end position="220"/>
    </location>
</feature>
<reference evidence="6" key="2">
    <citation type="submission" date="2021-04" db="EMBL/GenBank/DDBJ databases">
        <authorList>
            <person name="Gilroy R."/>
        </authorList>
    </citation>
    <scope>NUCLEOTIDE SEQUENCE</scope>
    <source>
        <strain evidence="6">ChiGjej1B1-14440</strain>
    </source>
</reference>
<dbReference type="PANTHER" id="PTHR24220:SF86">
    <property type="entry name" value="ABC TRANSPORTER ABCH.1"/>
    <property type="match status" value="1"/>
</dbReference>
<dbReference type="SMART" id="SM00382">
    <property type="entry name" value="AAA"/>
    <property type="match status" value="1"/>
</dbReference>
<evidence type="ECO:0000256" key="4">
    <source>
        <dbReference type="ARBA" id="ARBA00022840"/>
    </source>
</evidence>
<organism evidence="6 7">
    <name type="scientific">Candidatus Erysipelatoclostridium merdavium</name>
    <dbReference type="NCBI Taxonomy" id="2838566"/>
    <lineage>
        <taxon>Bacteria</taxon>
        <taxon>Bacillati</taxon>
        <taxon>Bacillota</taxon>
        <taxon>Erysipelotrichia</taxon>
        <taxon>Erysipelotrichales</taxon>
        <taxon>Erysipelotrichales incertae sedis</taxon>
    </lineage>
</organism>
<evidence type="ECO:0000256" key="1">
    <source>
        <dbReference type="ARBA" id="ARBA00005417"/>
    </source>
</evidence>
<dbReference type="AlphaFoldDB" id="A0A9D1XME9"/>
<name>A0A9D1XME9_9FIRM</name>
<dbReference type="Proteomes" id="UP000886724">
    <property type="component" value="Unassembled WGS sequence"/>
</dbReference>
<evidence type="ECO:0000256" key="3">
    <source>
        <dbReference type="ARBA" id="ARBA00022741"/>
    </source>
</evidence>
<protein>
    <submittedName>
        <fullName evidence="6">ABC transporter ATP-binding protein</fullName>
    </submittedName>
</protein>
<dbReference type="InterPro" id="IPR017871">
    <property type="entry name" value="ABC_transporter-like_CS"/>
</dbReference>
<dbReference type="InterPro" id="IPR015854">
    <property type="entry name" value="ABC_transpr_LolD-like"/>
</dbReference>
<accession>A0A9D1XME9</accession>
<keyword evidence="3" id="KW-0547">Nucleotide-binding</keyword>
<evidence type="ECO:0000313" key="7">
    <source>
        <dbReference type="Proteomes" id="UP000886724"/>
    </source>
</evidence>
<sequence>MELLETKNVSYTYQGKYQKVEALKNINCHFEKGKLYAIIGQSGSGKTTLLSILAGFCKPTSGEVYVDGKLLEKKDLESHRRDNISMIFQSFHLFPLLTVLENVMYPMQIIKEPKDIIENKAKELLEKVGIPATYYKKLPAMLSGGEQQRVAIARALASKANFILGDEPTGNLDSINGTKIIELFEKLVNQDYCVIIVTHDLSIAAKADVVYQMKDGNIELKK</sequence>
<keyword evidence="4 6" id="KW-0067">ATP-binding</keyword>
<dbReference type="EMBL" id="DXET01000212">
    <property type="protein sequence ID" value="HIX82178.1"/>
    <property type="molecule type" value="Genomic_DNA"/>
</dbReference>
<dbReference type="CDD" id="cd03255">
    <property type="entry name" value="ABC_MJ0796_LolCDE_FtsE"/>
    <property type="match status" value="1"/>
</dbReference>
<dbReference type="SUPFAM" id="SSF52540">
    <property type="entry name" value="P-loop containing nucleoside triphosphate hydrolases"/>
    <property type="match status" value="1"/>
</dbReference>
<evidence type="ECO:0000313" key="6">
    <source>
        <dbReference type="EMBL" id="HIX82178.1"/>
    </source>
</evidence>
<dbReference type="GO" id="GO:0016887">
    <property type="term" value="F:ATP hydrolysis activity"/>
    <property type="evidence" value="ECO:0007669"/>
    <property type="project" value="InterPro"/>
</dbReference>
<dbReference type="PROSITE" id="PS50893">
    <property type="entry name" value="ABC_TRANSPORTER_2"/>
    <property type="match status" value="1"/>
</dbReference>
<dbReference type="InterPro" id="IPR027417">
    <property type="entry name" value="P-loop_NTPase"/>
</dbReference>